<comment type="caution">
    <text evidence="10">The sequence shown here is derived from an EMBL/GenBank/DDBJ whole genome shotgun (WGS) entry which is preliminary data.</text>
</comment>
<dbReference type="InterPro" id="IPR002110">
    <property type="entry name" value="Ankyrin_rpt"/>
</dbReference>
<evidence type="ECO:0000256" key="4">
    <source>
        <dbReference type="ARBA" id="ARBA00022989"/>
    </source>
</evidence>
<dbReference type="PROSITE" id="PS50088">
    <property type="entry name" value="ANK_REPEAT"/>
    <property type="match status" value="2"/>
</dbReference>
<dbReference type="PANTHER" id="PTHR24161:SF85">
    <property type="entry name" value="PALMITOYLTRANSFERASE HIP14"/>
    <property type="match status" value="1"/>
</dbReference>
<feature type="transmembrane region" description="Helical" evidence="8">
    <location>
        <begin position="357"/>
        <end position="379"/>
    </location>
</feature>
<sequence>MAETKPEPKLRTMPRHVCAACGPPDATAESTDTCAKCSAPLKPPTVFDCARWGLAAEFEDLVESDENFDINALEESSNATVLHHAAINNKMRILEYIMKHPKLSQEIQIDKLGGALQTTPLFWAAYHNHVYAVELLLRHGANANFRDEAGFNPFLLAIQRCFPILAAYLIAKGSDVDARVNDDIKKTALMILCHRQQFHLDSMRMLLALRPSIDAQDEQGNTALHYAVKNDVSPAVRMLLDNGANTKLANAEGMTALDMAKKHLPKRSISRHLIEEDDHLERLAKRTRFSQKKFLQDHLFKGSFIVPWFALPGIAWIFANANGIMLTIALEATLLGVAFMALKFFQRGTYGDKRKAAALLFGVNVASITYLCGAIPYYSIQYASWPFRVVLLVSVYLMVYNLYKTAVTDAGVFGTSYREKIYVSACNIQALVEVKSPIATKLCLTCLHRRPLRSKHCAEMNVCVARFDHYCPFVVNAVGAENHHYFYGFLFFAVSSIGLGLVCICRYVFDQSNVVWDKSIIMCVLSVVHRHPVVVCAITLSVVHIAWIGYLLAMHTYLVLDALTTNELMKNENQSRAYSRGVVRNIIDFFRLPGHLRVDWTQINRIEDFTAEQKKHK</sequence>
<protein>
    <recommendedName>
        <fullName evidence="8">Palmitoyltransferase</fullName>
        <ecNumber evidence="8">2.3.1.225</ecNumber>
    </recommendedName>
</protein>
<keyword evidence="8" id="KW-0012">Acyltransferase</keyword>
<evidence type="ECO:0000256" key="7">
    <source>
        <dbReference type="PROSITE-ProRule" id="PRU00023"/>
    </source>
</evidence>
<feature type="domain" description="Palmitoyltransferase DHHC" evidence="9">
    <location>
        <begin position="440"/>
        <end position="571"/>
    </location>
</feature>
<dbReference type="GO" id="GO:0016020">
    <property type="term" value="C:membrane"/>
    <property type="evidence" value="ECO:0007669"/>
    <property type="project" value="UniProtKB-SubCell"/>
</dbReference>
<keyword evidence="2 8" id="KW-0812">Transmembrane</keyword>
<comment type="domain">
    <text evidence="8">The DHHC domain is required for palmitoyltransferase activity.</text>
</comment>
<feature type="transmembrane region" description="Helical" evidence="8">
    <location>
        <begin position="298"/>
        <end position="318"/>
    </location>
</feature>
<keyword evidence="5 7" id="KW-0040">ANK repeat</keyword>
<evidence type="ECO:0000256" key="8">
    <source>
        <dbReference type="RuleBase" id="RU079119"/>
    </source>
</evidence>
<evidence type="ECO:0000256" key="3">
    <source>
        <dbReference type="ARBA" id="ARBA00022737"/>
    </source>
</evidence>
<name>A0AAV2Z298_9STRA</name>
<dbReference type="GO" id="GO:0019706">
    <property type="term" value="F:protein-cysteine S-palmitoyltransferase activity"/>
    <property type="evidence" value="ECO:0007669"/>
    <property type="project" value="UniProtKB-EC"/>
</dbReference>
<dbReference type="PROSITE" id="PS50297">
    <property type="entry name" value="ANK_REP_REGION"/>
    <property type="match status" value="2"/>
</dbReference>
<keyword evidence="3" id="KW-0677">Repeat</keyword>
<dbReference type="EMBL" id="DAKRPA010000058">
    <property type="protein sequence ID" value="DBA00802.1"/>
    <property type="molecule type" value="Genomic_DNA"/>
</dbReference>
<dbReference type="AlphaFoldDB" id="A0AAV2Z298"/>
<comment type="subcellular location">
    <subcellularLocation>
        <location evidence="1">Membrane</location>
        <topology evidence="1">Multi-pass membrane protein</topology>
    </subcellularLocation>
</comment>
<dbReference type="InterPro" id="IPR036770">
    <property type="entry name" value="Ankyrin_rpt-contain_sf"/>
</dbReference>
<dbReference type="InterPro" id="IPR001594">
    <property type="entry name" value="Palmitoyltrfase_DHHC"/>
</dbReference>
<dbReference type="PROSITE" id="PS50216">
    <property type="entry name" value="DHHC"/>
    <property type="match status" value="1"/>
</dbReference>
<accession>A0AAV2Z298</accession>
<feature type="repeat" description="ANK" evidence="7">
    <location>
        <begin position="116"/>
        <end position="148"/>
    </location>
</feature>
<dbReference type="PANTHER" id="PTHR24161">
    <property type="entry name" value="ANK_REP_REGION DOMAIN-CONTAINING PROTEIN-RELATED"/>
    <property type="match status" value="1"/>
</dbReference>
<evidence type="ECO:0000313" key="11">
    <source>
        <dbReference type="Proteomes" id="UP001146120"/>
    </source>
</evidence>
<dbReference type="EC" id="2.3.1.225" evidence="8"/>
<proteinExistence type="inferred from homology"/>
<feature type="transmembrane region" description="Helical" evidence="8">
    <location>
        <begin position="385"/>
        <end position="403"/>
    </location>
</feature>
<comment type="catalytic activity">
    <reaction evidence="8">
        <text>L-cysteinyl-[protein] + hexadecanoyl-CoA = S-hexadecanoyl-L-cysteinyl-[protein] + CoA</text>
        <dbReference type="Rhea" id="RHEA:36683"/>
        <dbReference type="Rhea" id="RHEA-COMP:10131"/>
        <dbReference type="Rhea" id="RHEA-COMP:11032"/>
        <dbReference type="ChEBI" id="CHEBI:29950"/>
        <dbReference type="ChEBI" id="CHEBI:57287"/>
        <dbReference type="ChEBI" id="CHEBI:57379"/>
        <dbReference type="ChEBI" id="CHEBI:74151"/>
        <dbReference type="EC" id="2.3.1.225"/>
    </reaction>
</comment>
<keyword evidence="11" id="KW-1185">Reference proteome</keyword>
<keyword evidence="4 8" id="KW-1133">Transmembrane helix</keyword>
<dbReference type="Pfam" id="PF12796">
    <property type="entry name" value="Ank_2"/>
    <property type="match status" value="2"/>
</dbReference>
<dbReference type="Proteomes" id="UP001146120">
    <property type="component" value="Unassembled WGS sequence"/>
</dbReference>
<feature type="transmembrane region" description="Helical" evidence="8">
    <location>
        <begin position="529"/>
        <end position="553"/>
    </location>
</feature>
<evidence type="ECO:0000256" key="1">
    <source>
        <dbReference type="ARBA" id="ARBA00004141"/>
    </source>
</evidence>
<evidence type="ECO:0000256" key="5">
    <source>
        <dbReference type="ARBA" id="ARBA00023043"/>
    </source>
</evidence>
<organism evidence="10 11">
    <name type="scientific">Lagenidium giganteum</name>
    <dbReference type="NCBI Taxonomy" id="4803"/>
    <lineage>
        <taxon>Eukaryota</taxon>
        <taxon>Sar</taxon>
        <taxon>Stramenopiles</taxon>
        <taxon>Oomycota</taxon>
        <taxon>Peronosporomycetes</taxon>
        <taxon>Pythiales</taxon>
        <taxon>Pythiaceae</taxon>
    </lineage>
</organism>
<comment type="similarity">
    <text evidence="8">Belongs to the DHHC palmitoyltransferase family.</text>
</comment>
<dbReference type="SUPFAM" id="SSF48403">
    <property type="entry name" value="Ankyrin repeat"/>
    <property type="match status" value="1"/>
</dbReference>
<keyword evidence="6 8" id="KW-0472">Membrane</keyword>
<reference evidence="10" key="1">
    <citation type="submission" date="2022-11" db="EMBL/GenBank/DDBJ databases">
        <authorList>
            <person name="Morgan W.R."/>
            <person name="Tartar A."/>
        </authorList>
    </citation>
    <scope>NUCLEOTIDE SEQUENCE</scope>
    <source>
        <strain evidence="10">ARSEF 373</strain>
    </source>
</reference>
<evidence type="ECO:0000256" key="2">
    <source>
        <dbReference type="ARBA" id="ARBA00022692"/>
    </source>
</evidence>
<feature type="repeat" description="ANK" evidence="7">
    <location>
        <begin position="219"/>
        <end position="251"/>
    </location>
</feature>
<dbReference type="SMART" id="SM00248">
    <property type="entry name" value="ANK"/>
    <property type="match status" value="6"/>
</dbReference>
<keyword evidence="8" id="KW-0808">Transferase</keyword>
<dbReference type="Pfam" id="PF01529">
    <property type="entry name" value="DHHC"/>
    <property type="match status" value="1"/>
</dbReference>
<dbReference type="Gene3D" id="1.25.40.20">
    <property type="entry name" value="Ankyrin repeat-containing domain"/>
    <property type="match status" value="1"/>
</dbReference>
<feature type="transmembrane region" description="Helical" evidence="8">
    <location>
        <begin position="485"/>
        <end position="509"/>
    </location>
</feature>
<gene>
    <name evidence="10" type="ORF">N0F65_004707</name>
</gene>
<evidence type="ECO:0000256" key="6">
    <source>
        <dbReference type="ARBA" id="ARBA00023136"/>
    </source>
</evidence>
<feature type="transmembrane region" description="Helical" evidence="8">
    <location>
        <begin position="324"/>
        <end position="345"/>
    </location>
</feature>
<evidence type="ECO:0000313" key="10">
    <source>
        <dbReference type="EMBL" id="DBA00802.1"/>
    </source>
</evidence>
<reference evidence="10" key="2">
    <citation type="journal article" date="2023" name="Microbiol Resour">
        <title>Decontamination and Annotation of the Draft Genome Sequence of the Oomycete Lagenidium giganteum ARSEF 373.</title>
        <authorList>
            <person name="Morgan W.R."/>
            <person name="Tartar A."/>
        </authorList>
    </citation>
    <scope>NUCLEOTIDE SEQUENCE</scope>
    <source>
        <strain evidence="10">ARSEF 373</strain>
    </source>
</reference>
<evidence type="ECO:0000259" key="9">
    <source>
        <dbReference type="Pfam" id="PF01529"/>
    </source>
</evidence>